<dbReference type="OrthoDB" id="676313at2"/>
<dbReference type="Proteomes" id="UP000033121">
    <property type="component" value="Unassembled WGS sequence"/>
</dbReference>
<sequence>MASDQQDNRKKQYNLMRSILDYGMGILILGFGGFFLFSDRLGFNFELEPFFKYFFAFMCIIYGAWRIYRGYQKNYYSE</sequence>
<keyword evidence="1" id="KW-0812">Transmembrane</keyword>
<feature type="transmembrane region" description="Helical" evidence="1">
    <location>
        <begin position="19"/>
        <end position="38"/>
    </location>
</feature>
<dbReference type="RefSeq" id="WP_046367353.1">
    <property type="nucleotide sequence ID" value="NZ_BBWV01000001.1"/>
</dbReference>
<dbReference type="STRING" id="1220578.FPE01S_01_05110"/>
<evidence type="ECO:0000256" key="1">
    <source>
        <dbReference type="SAM" id="Phobius"/>
    </source>
</evidence>
<keyword evidence="3" id="KW-1185">Reference proteome</keyword>
<comment type="caution">
    <text evidence="2">The sequence shown here is derived from an EMBL/GenBank/DDBJ whole genome shotgun (WGS) entry which is preliminary data.</text>
</comment>
<feature type="transmembrane region" description="Helical" evidence="1">
    <location>
        <begin position="50"/>
        <end position="68"/>
    </location>
</feature>
<protein>
    <submittedName>
        <fullName evidence="2">Uncharacterized protein</fullName>
    </submittedName>
</protein>
<accession>A0A0E9MUS3</accession>
<name>A0A0E9MUS3_9BACT</name>
<evidence type="ECO:0000313" key="2">
    <source>
        <dbReference type="EMBL" id="GAO41497.1"/>
    </source>
</evidence>
<reference evidence="2 3" key="1">
    <citation type="submission" date="2015-04" db="EMBL/GenBank/DDBJ databases">
        <title>Whole genome shotgun sequence of Flavihumibacter petaseus NBRC 106054.</title>
        <authorList>
            <person name="Miyazawa S."/>
            <person name="Hosoyama A."/>
            <person name="Hashimoto M."/>
            <person name="Noguchi M."/>
            <person name="Tsuchikane K."/>
            <person name="Ohji S."/>
            <person name="Yamazoe A."/>
            <person name="Ichikawa N."/>
            <person name="Kimura A."/>
            <person name="Fujita N."/>
        </authorList>
    </citation>
    <scope>NUCLEOTIDE SEQUENCE [LARGE SCALE GENOMIC DNA]</scope>
    <source>
        <strain evidence="2 3">NBRC 106054</strain>
    </source>
</reference>
<proteinExistence type="predicted"/>
<gene>
    <name evidence="2" type="ORF">FPE01S_01_05110</name>
</gene>
<keyword evidence="1" id="KW-0472">Membrane</keyword>
<dbReference type="AlphaFoldDB" id="A0A0E9MUS3"/>
<organism evidence="2 3">
    <name type="scientific">Flavihumibacter petaseus NBRC 106054</name>
    <dbReference type="NCBI Taxonomy" id="1220578"/>
    <lineage>
        <taxon>Bacteria</taxon>
        <taxon>Pseudomonadati</taxon>
        <taxon>Bacteroidota</taxon>
        <taxon>Chitinophagia</taxon>
        <taxon>Chitinophagales</taxon>
        <taxon>Chitinophagaceae</taxon>
        <taxon>Flavihumibacter</taxon>
    </lineage>
</organism>
<evidence type="ECO:0000313" key="3">
    <source>
        <dbReference type="Proteomes" id="UP000033121"/>
    </source>
</evidence>
<keyword evidence="1" id="KW-1133">Transmembrane helix</keyword>
<dbReference type="EMBL" id="BBWV01000001">
    <property type="protein sequence ID" value="GAO41497.1"/>
    <property type="molecule type" value="Genomic_DNA"/>
</dbReference>